<keyword evidence="12" id="KW-1185">Reference proteome</keyword>
<keyword evidence="5 9" id="KW-0653">Protein transport</keyword>
<evidence type="ECO:0000256" key="2">
    <source>
        <dbReference type="ARBA" id="ARBA00022448"/>
    </source>
</evidence>
<keyword evidence="9" id="KW-0999">Mitochondrion inner membrane</keyword>
<dbReference type="PANTHER" id="PTHR11038:SF16">
    <property type="entry name" value="MITOCHONDRIAL IMPORT INNER MEMBRANE TRANSLOCASE SUBUNIT TIM10"/>
    <property type="match status" value="1"/>
</dbReference>
<dbReference type="GO" id="GO:0015031">
    <property type="term" value="P:protein transport"/>
    <property type="evidence" value="ECO:0007669"/>
    <property type="project" value="UniProtKB-KW"/>
</dbReference>
<evidence type="ECO:0000259" key="10">
    <source>
        <dbReference type="Pfam" id="PF02953"/>
    </source>
</evidence>
<keyword evidence="4" id="KW-0862">Zinc</keyword>
<keyword evidence="8 9" id="KW-1015">Disulfide bond</keyword>
<dbReference type="SUPFAM" id="SSF144122">
    <property type="entry name" value="Tim10-like"/>
    <property type="match status" value="1"/>
</dbReference>
<name>A0A5J4ZAE4_PORPP</name>
<comment type="subunit">
    <text evidence="9">Heterohexamer.</text>
</comment>
<keyword evidence="7 9" id="KW-0496">Mitochondrion</keyword>
<dbReference type="InterPro" id="IPR004217">
    <property type="entry name" value="Tim10-like"/>
</dbReference>
<proteinExistence type="inferred from homology"/>
<sequence>MDAYGGGGAAGGAQAALPQIELMRLEIQFMTDMISKLSDQCFRKCIGNSFGDGNLTRAEKECVDRCVDKYMDVRSRSFFHLIIPPLQPSRARLLACAMP</sequence>
<evidence type="ECO:0000256" key="4">
    <source>
        <dbReference type="ARBA" id="ARBA00022833"/>
    </source>
</evidence>
<keyword evidence="3" id="KW-0479">Metal-binding</keyword>
<comment type="subcellular location">
    <subcellularLocation>
        <location evidence="9">Mitochondrion inner membrane</location>
        <topology evidence="9">Peripheral membrane protein</topology>
        <orientation evidence="9">Intermembrane side</orientation>
    </subcellularLocation>
</comment>
<comment type="similarity">
    <text evidence="1 9">Belongs to the small Tim family.</text>
</comment>
<feature type="domain" description="Tim10-like" evidence="10">
    <location>
        <begin position="24"/>
        <end position="75"/>
    </location>
</feature>
<evidence type="ECO:0000256" key="6">
    <source>
        <dbReference type="ARBA" id="ARBA00023010"/>
    </source>
</evidence>
<dbReference type="GO" id="GO:0005743">
    <property type="term" value="C:mitochondrial inner membrane"/>
    <property type="evidence" value="ECO:0007669"/>
    <property type="project" value="UniProtKB-SubCell"/>
</dbReference>
<dbReference type="PANTHER" id="PTHR11038">
    <property type="entry name" value="MITOCHONDRIAL IMPORT INNER MEMBRANE TRANSLOCASE SUBUNIT TIM10"/>
    <property type="match status" value="1"/>
</dbReference>
<dbReference type="EMBL" id="VRMN01000001">
    <property type="protein sequence ID" value="KAA8499723.1"/>
    <property type="molecule type" value="Genomic_DNA"/>
</dbReference>
<dbReference type="OrthoDB" id="274922at2759"/>
<evidence type="ECO:0000256" key="5">
    <source>
        <dbReference type="ARBA" id="ARBA00022927"/>
    </source>
</evidence>
<evidence type="ECO:0000313" key="12">
    <source>
        <dbReference type="Proteomes" id="UP000324585"/>
    </source>
</evidence>
<keyword evidence="9" id="KW-0472">Membrane</keyword>
<accession>A0A5J4ZAE4</accession>
<comment type="function">
    <text evidence="9">Mitochondrial intermembrane chaperone that participates in the import and insertion of some multi-pass transmembrane proteins into the mitochondrial inner membrane. Also required for the transfer of beta-barrel precursors from the TOM complex to the sorting and assembly machinery (SAM complex) of the outer membrane. Acts as a chaperone-like protein that protects the hydrophobic precursors from aggregation and guide them through the mitochondrial intermembrane space.</text>
</comment>
<evidence type="ECO:0000256" key="9">
    <source>
        <dbReference type="RuleBase" id="RU367043"/>
    </source>
</evidence>
<gene>
    <name evidence="11" type="ORF">FVE85_7308</name>
</gene>
<dbReference type="Gene3D" id="1.10.287.810">
    <property type="entry name" value="Mitochondrial import inner membrane translocase subunit tim13 like domains"/>
    <property type="match status" value="1"/>
</dbReference>
<keyword evidence="2 9" id="KW-0813">Transport</keyword>
<organism evidence="11 12">
    <name type="scientific">Porphyridium purpureum</name>
    <name type="common">Red alga</name>
    <name type="synonym">Porphyridium cruentum</name>
    <dbReference type="NCBI Taxonomy" id="35688"/>
    <lineage>
        <taxon>Eukaryota</taxon>
        <taxon>Rhodophyta</taxon>
        <taxon>Bangiophyceae</taxon>
        <taxon>Porphyridiales</taxon>
        <taxon>Porphyridiaceae</taxon>
        <taxon>Porphyridium</taxon>
    </lineage>
</organism>
<keyword evidence="9" id="KW-0143">Chaperone</keyword>
<dbReference type="Pfam" id="PF02953">
    <property type="entry name" value="zf-Tim10_DDP"/>
    <property type="match status" value="1"/>
</dbReference>
<dbReference type="GO" id="GO:0045039">
    <property type="term" value="P:protein insertion into mitochondrial inner membrane"/>
    <property type="evidence" value="ECO:0007669"/>
    <property type="project" value="TreeGrafter"/>
</dbReference>
<evidence type="ECO:0000256" key="7">
    <source>
        <dbReference type="ARBA" id="ARBA00023128"/>
    </source>
</evidence>
<evidence type="ECO:0000256" key="1">
    <source>
        <dbReference type="ARBA" id="ARBA00006720"/>
    </source>
</evidence>
<dbReference type="GO" id="GO:0046872">
    <property type="term" value="F:metal ion binding"/>
    <property type="evidence" value="ECO:0007669"/>
    <property type="project" value="UniProtKB-KW"/>
</dbReference>
<reference evidence="12" key="1">
    <citation type="journal article" date="2019" name="Nat. Commun.">
        <title>Expansion of phycobilisome linker gene families in mesophilic red algae.</title>
        <authorList>
            <person name="Lee J."/>
            <person name="Kim D."/>
            <person name="Bhattacharya D."/>
            <person name="Yoon H.S."/>
        </authorList>
    </citation>
    <scope>NUCLEOTIDE SEQUENCE [LARGE SCALE GENOMIC DNA]</scope>
    <source>
        <strain evidence="12">CCMP 1328</strain>
    </source>
</reference>
<evidence type="ECO:0000256" key="3">
    <source>
        <dbReference type="ARBA" id="ARBA00022723"/>
    </source>
</evidence>
<protein>
    <recommendedName>
        <fullName evidence="9">Mitochondrial import inner membrane translocase subunit</fullName>
    </recommendedName>
</protein>
<comment type="caution">
    <text evidence="11">The sequence shown here is derived from an EMBL/GenBank/DDBJ whole genome shotgun (WGS) entry which is preliminary data.</text>
</comment>
<evidence type="ECO:0000256" key="8">
    <source>
        <dbReference type="ARBA" id="ARBA00023157"/>
    </source>
</evidence>
<comment type="domain">
    <text evidence="9">The twin CX3C motif contains 4 conserved Cys residues that form 2 disulfide bonds in the mitochondrial intermembrane space.</text>
</comment>
<dbReference type="InterPro" id="IPR035427">
    <property type="entry name" value="Tim10-like_dom_sf"/>
</dbReference>
<evidence type="ECO:0000313" key="11">
    <source>
        <dbReference type="EMBL" id="KAA8499723.1"/>
    </source>
</evidence>
<dbReference type="Proteomes" id="UP000324585">
    <property type="component" value="Unassembled WGS sequence"/>
</dbReference>
<keyword evidence="6 9" id="KW-0811">Translocation</keyword>
<dbReference type="AlphaFoldDB" id="A0A5J4ZAE4"/>